<evidence type="ECO:0000256" key="3">
    <source>
        <dbReference type="ARBA" id="ARBA00022989"/>
    </source>
</evidence>
<keyword evidence="3" id="KW-1133">Transmembrane helix</keyword>
<keyword evidence="2" id="KW-0812">Transmembrane</keyword>
<evidence type="ECO:0000313" key="6">
    <source>
        <dbReference type="EMBL" id="KAB8191900.1"/>
    </source>
</evidence>
<gene>
    <name evidence="6" type="ORF">FH608_028530</name>
</gene>
<keyword evidence="7" id="KW-1185">Reference proteome</keyword>
<dbReference type="GO" id="GO:0140359">
    <property type="term" value="F:ABC-type transporter activity"/>
    <property type="evidence" value="ECO:0007669"/>
    <property type="project" value="InterPro"/>
</dbReference>
<evidence type="ECO:0000256" key="1">
    <source>
        <dbReference type="ARBA" id="ARBA00004141"/>
    </source>
</evidence>
<organism evidence="6 7">
    <name type="scientific">Nonomuraea phyllanthi</name>
    <dbReference type="NCBI Taxonomy" id="2219224"/>
    <lineage>
        <taxon>Bacteria</taxon>
        <taxon>Bacillati</taxon>
        <taxon>Actinomycetota</taxon>
        <taxon>Actinomycetes</taxon>
        <taxon>Streptosporangiales</taxon>
        <taxon>Streptosporangiaceae</taxon>
        <taxon>Nonomuraea</taxon>
    </lineage>
</organism>
<feature type="domain" description="ABC-2 type transporter transmembrane" evidence="5">
    <location>
        <begin position="43"/>
        <end position="346"/>
    </location>
</feature>
<dbReference type="Pfam" id="PF12698">
    <property type="entry name" value="ABC2_membrane_3"/>
    <property type="match status" value="1"/>
</dbReference>
<comment type="caution">
    <text evidence="6">The sequence shown here is derived from an EMBL/GenBank/DDBJ whole genome shotgun (WGS) entry which is preliminary data.</text>
</comment>
<comment type="subcellular location">
    <subcellularLocation>
        <location evidence="1">Membrane</location>
        <topology evidence="1">Multi-pass membrane protein</topology>
    </subcellularLocation>
</comment>
<dbReference type="Proteomes" id="UP000312512">
    <property type="component" value="Unassembled WGS sequence"/>
</dbReference>
<protein>
    <submittedName>
        <fullName evidence="6">ABC transporter permease</fullName>
    </submittedName>
</protein>
<dbReference type="GO" id="GO:0016020">
    <property type="term" value="C:membrane"/>
    <property type="evidence" value="ECO:0007669"/>
    <property type="project" value="UniProtKB-SubCell"/>
</dbReference>
<evidence type="ECO:0000256" key="2">
    <source>
        <dbReference type="ARBA" id="ARBA00022692"/>
    </source>
</evidence>
<evidence type="ECO:0000256" key="4">
    <source>
        <dbReference type="ARBA" id="ARBA00023136"/>
    </source>
</evidence>
<sequence>MNGLILAARREVMTRIRTRAFVIGLIFTSVLVGAVSFAPKVLDRPDTYTLGTLGTQRLPLRAAAPDATFEWRTFPNEAAARQAVLDGDVDAVLAGGTTVLTNGEIDDRLGVLLQSADREAKLAAAGVSIPPLRMESIGADAHDQTARTGLAVVLVVVLFMMLIGQAGMVAMGVVEEKSSRIVEILLATLRPWQLFGGKIVGLGAVGLINLVTNLAVGLAASTASGVAGDFPPGMPGLVAGVLVWFVLGYAFYATLAGAMASLVSRQEEVNSVLTPLIMVIMVSYFLAFYATNAPTGTLATVMSYVPPFSSIVMPVRTAATEVPLWQVVLSMVAMAAAVLAALAFGAKVYQRAVLRTGARVKLRDVVRVR</sequence>
<reference evidence="6 7" key="1">
    <citation type="submission" date="2019-10" db="EMBL/GenBank/DDBJ databases">
        <title>Nonomuraea sp. nov., isolated from Phyllanthus amarus.</title>
        <authorList>
            <person name="Klykleung N."/>
            <person name="Tanasupawat S."/>
        </authorList>
    </citation>
    <scope>NUCLEOTIDE SEQUENCE [LARGE SCALE GENOMIC DNA]</scope>
    <source>
        <strain evidence="6 7">PA1-10</strain>
    </source>
</reference>
<proteinExistence type="predicted"/>
<accession>A0A5C4W430</accession>
<keyword evidence="4" id="KW-0472">Membrane</keyword>
<evidence type="ECO:0000313" key="7">
    <source>
        <dbReference type="Proteomes" id="UP000312512"/>
    </source>
</evidence>
<dbReference type="InterPro" id="IPR013525">
    <property type="entry name" value="ABC2_TM"/>
</dbReference>
<dbReference type="RefSeq" id="WP_139633695.1">
    <property type="nucleotide sequence ID" value="NZ_VDLX02000011.1"/>
</dbReference>
<dbReference type="AlphaFoldDB" id="A0A5C4W430"/>
<dbReference type="EMBL" id="VDLX02000011">
    <property type="protein sequence ID" value="KAB8191900.1"/>
    <property type="molecule type" value="Genomic_DNA"/>
</dbReference>
<dbReference type="OrthoDB" id="3268959at2"/>
<name>A0A5C4W430_9ACTN</name>
<evidence type="ECO:0000259" key="5">
    <source>
        <dbReference type="Pfam" id="PF12698"/>
    </source>
</evidence>